<dbReference type="InterPro" id="IPR000257">
    <property type="entry name" value="Uroporphyrinogen_deCOase"/>
</dbReference>
<evidence type="ECO:0000313" key="2">
    <source>
        <dbReference type="EMBL" id="TWT81891.1"/>
    </source>
</evidence>
<keyword evidence="3" id="KW-1185">Reference proteome</keyword>
<dbReference type="RefSeq" id="WP_146398062.1">
    <property type="nucleotide sequence ID" value="NZ_SJPJ01000001.1"/>
</dbReference>
<dbReference type="GO" id="GO:0004853">
    <property type="term" value="F:uroporphyrinogen decarboxylase activity"/>
    <property type="evidence" value="ECO:0007669"/>
    <property type="project" value="UniProtKB-EC"/>
</dbReference>
<organism evidence="2 3">
    <name type="scientific">Novipirellula herctigrandis</name>
    <dbReference type="NCBI Taxonomy" id="2527986"/>
    <lineage>
        <taxon>Bacteria</taxon>
        <taxon>Pseudomonadati</taxon>
        <taxon>Planctomycetota</taxon>
        <taxon>Planctomycetia</taxon>
        <taxon>Pirellulales</taxon>
        <taxon>Pirellulaceae</taxon>
        <taxon>Novipirellula</taxon>
    </lineage>
</organism>
<dbReference type="EMBL" id="SJPJ01000001">
    <property type="protein sequence ID" value="TWT81891.1"/>
    <property type="molecule type" value="Genomic_DNA"/>
</dbReference>
<accession>A0A5C5Z500</accession>
<protein>
    <submittedName>
        <fullName evidence="2">Uroporphyrinogen decarboxylase</fullName>
        <ecNumber evidence="2">4.1.1.37</ecNumber>
    </submittedName>
</protein>
<feature type="domain" description="Uroporphyrinogen decarboxylase (URO-D)" evidence="1">
    <location>
        <begin position="12"/>
        <end position="334"/>
    </location>
</feature>
<dbReference type="InterPro" id="IPR052024">
    <property type="entry name" value="Methanogen_methyltrans"/>
</dbReference>
<comment type="caution">
    <text evidence="2">The sequence shown here is derived from an EMBL/GenBank/DDBJ whole genome shotgun (WGS) entry which is preliminary data.</text>
</comment>
<dbReference type="InterPro" id="IPR038071">
    <property type="entry name" value="UROD/MetE-like_sf"/>
</dbReference>
<reference evidence="2 3" key="1">
    <citation type="submission" date="2019-02" db="EMBL/GenBank/DDBJ databases">
        <title>Deep-cultivation of Planctomycetes and their phenomic and genomic characterization uncovers novel biology.</title>
        <authorList>
            <person name="Wiegand S."/>
            <person name="Jogler M."/>
            <person name="Boedeker C."/>
            <person name="Pinto D."/>
            <person name="Vollmers J."/>
            <person name="Rivas-Marin E."/>
            <person name="Kohn T."/>
            <person name="Peeters S.H."/>
            <person name="Heuer A."/>
            <person name="Rast P."/>
            <person name="Oberbeckmann S."/>
            <person name="Bunk B."/>
            <person name="Jeske O."/>
            <person name="Meyerdierks A."/>
            <person name="Storesund J.E."/>
            <person name="Kallscheuer N."/>
            <person name="Luecker S."/>
            <person name="Lage O.M."/>
            <person name="Pohl T."/>
            <person name="Merkel B.J."/>
            <person name="Hornburger P."/>
            <person name="Mueller R.-W."/>
            <person name="Bruemmer F."/>
            <person name="Labrenz M."/>
            <person name="Spormann A.M."/>
            <person name="Op Den Camp H."/>
            <person name="Overmann J."/>
            <person name="Amann R."/>
            <person name="Jetten M.S.M."/>
            <person name="Mascher T."/>
            <person name="Medema M.H."/>
            <person name="Devos D.P."/>
            <person name="Kaster A.-K."/>
            <person name="Ovreas L."/>
            <person name="Rohde M."/>
            <person name="Galperin M.Y."/>
            <person name="Jogler C."/>
        </authorList>
    </citation>
    <scope>NUCLEOTIDE SEQUENCE [LARGE SCALE GENOMIC DNA]</scope>
    <source>
        <strain evidence="2 3">CA13</strain>
    </source>
</reference>
<dbReference type="SUPFAM" id="SSF51726">
    <property type="entry name" value="UROD/MetE-like"/>
    <property type="match status" value="1"/>
</dbReference>
<name>A0A5C5Z500_9BACT</name>
<dbReference type="SUPFAM" id="SSF52833">
    <property type="entry name" value="Thioredoxin-like"/>
    <property type="match status" value="1"/>
</dbReference>
<dbReference type="OrthoDB" id="9780425at2"/>
<gene>
    <name evidence="2" type="primary">hemE_3</name>
    <name evidence="2" type="ORF">CA13_33460</name>
</gene>
<keyword evidence="2" id="KW-0456">Lyase</keyword>
<evidence type="ECO:0000259" key="1">
    <source>
        <dbReference type="Pfam" id="PF01208"/>
    </source>
</evidence>
<dbReference type="EC" id="4.1.1.37" evidence="2"/>
<dbReference type="CDD" id="cd03465">
    <property type="entry name" value="URO-D_like"/>
    <property type="match status" value="1"/>
</dbReference>
<proteinExistence type="predicted"/>
<dbReference type="Gene3D" id="3.20.20.210">
    <property type="match status" value="1"/>
</dbReference>
<sequence>MPETSENIHGIELVRAAFLGEKTARAPWVPFVGCHAAALIPMPTSDYLRSTEAMHKGLNLAISRYRPDGIPVAFDLQIEAETLGCGLNWAEETPPSVSSHPLVEGVTLGELQVPDVDAGRIPLVLEVARRLRAEHPDLALYGLITGPFTLALHLLGTDIFMRMFDDPEDVEKLLSFCSDVGVAMSSYYLDAGCDVIAVVDPMTSQIGPDQFAQFVTPYAKPVFDFIREKDALGSFFVCGHAQQNVESMCKTGAHNLCVDENIPLDFVRDVSRKHHVSFGGNLQLTTVLLLGKPEDAEKNAVQCLTIGENHGFVLAPGCDIAYDTPPENLEAIGKLVIDPYRQETVATLAETRSLDDIFDMSQYGLTDKVIVDIITLDSEACAPCQYMVEAVQKITPEFEGIVQWREHKIKYREEIVFMTSLMVKNVPTICIDGQITFVSQIPPRDELIAAIQKRINQKMRDRIQSQRASVYVLGDTEEACEPTRQQVDRAVMELGADVNVSVVTDEFEIRSFGIPLSQTPAIVTAKYRVQSTREVPEVAVIKEWIKSLQ</sequence>
<dbReference type="InterPro" id="IPR036249">
    <property type="entry name" value="Thioredoxin-like_sf"/>
</dbReference>
<dbReference type="PANTHER" id="PTHR47099">
    <property type="entry name" value="METHYLCOBAMIDE:COM METHYLTRANSFERASE MTBA"/>
    <property type="match status" value="1"/>
</dbReference>
<dbReference type="AlphaFoldDB" id="A0A5C5Z500"/>
<dbReference type="Pfam" id="PF01208">
    <property type="entry name" value="URO-D"/>
    <property type="match status" value="1"/>
</dbReference>
<dbReference type="GO" id="GO:0006779">
    <property type="term" value="P:porphyrin-containing compound biosynthetic process"/>
    <property type="evidence" value="ECO:0007669"/>
    <property type="project" value="InterPro"/>
</dbReference>
<evidence type="ECO:0000313" key="3">
    <source>
        <dbReference type="Proteomes" id="UP000315010"/>
    </source>
</evidence>
<dbReference type="Proteomes" id="UP000315010">
    <property type="component" value="Unassembled WGS sequence"/>
</dbReference>
<dbReference type="Gene3D" id="3.40.30.10">
    <property type="entry name" value="Glutaredoxin"/>
    <property type="match status" value="2"/>
</dbReference>
<dbReference type="PANTHER" id="PTHR47099:SF1">
    <property type="entry name" value="METHYLCOBAMIDE:COM METHYLTRANSFERASE MTBA"/>
    <property type="match status" value="1"/>
</dbReference>